<gene>
    <name evidence="3" type="ORF">DCF15_14120</name>
</gene>
<feature type="domain" description="Response regulatory" evidence="2">
    <location>
        <begin position="20"/>
        <end position="68"/>
    </location>
</feature>
<accession>A0A2W4ZAY8</accession>
<reference evidence="4" key="1">
    <citation type="submission" date="2018-04" db="EMBL/GenBank/DDBJ databases">
        <authorList>
            <person name="Cornet L."/>
        </authorList>
    </citation>
    <scope>NUCLEOTIDE SEQUENCE [LARGE SCALE GENOMIC DNA]</scope>
</reference>
<dbReference type="PROSITE" id="PS50110">
    <property type="entry name" value="RESPONSE_REGULATORY"/>
    <property type="match status" value="1"/>
</dbReference>
<organism evidence="3 4">
    <name type="scientific">Phormidesmis priestleyi</name>
    <dbReference type="NCBI Taxonomy" id="268141"/>
    <lineage>
        <taxon>Bacteria</taxon>
        <taxon>Bacillati</taxon>
        <taxon>Cyanobacteriota</taxon>
        <taxon>Cyanophyceae</taxon>
        <taxon>Leptolyngbyales</taxon>
        <taxon>Leptolyngbyaceae</taxon>
        <taxon>Phormidesmis</taxon>
    </lineage>
</organism>
<dbReference type="GO" id="GO:0000160">
    <property type="term" value="P:phosphorelay signal transduction system"/>
    <property type="evidence" value="ECO:0007669"/>
    <property type="project" value="InterPro"/>
</dbReference>
<dbReference type="Gene3D" id="3.40.50.2300">
    <property type="match status" value="1"/>
</dbReference>
<dbReference type="Proteomes" id="UP000249794">
    <property type="component" value="Unassembled WGS sequence"/>
</dbReference>
<protein>
    <recommendedName>
        <fullName evidence="2">Response regulatory domain-containing protein</fullName>
    </recommendedName>
</protein>
<reference evidence="3 4" key="2">
    <citation type="submission" date="2018-06" db="EMBL/GenBank/DDBJ databases">
        <title>Metagenomic assembly of (sub)arctic Cyanobacteria and their associated microbiome from non-axenic cultures.</title>
        <authorList>
            <person name="Baurain D."/>
        </authorList>
    </citation>
    <scope>NUCLEOTIDE SEQUENCE [LARGE SCALE GENOMIC DNA]</scope>
    <source>
        <strain evidence="3">ULC027bin1</strain>
    </source>
</reference>
<dbReference type="InterPro" id="IPR011006">
    <property type="entry name" value="CheY-like_superfamily"/>
</dbReference>
<sequence length="68" mass="7329">MLDAAYGTEMLSTSLDQTLNVLIVDDDEVDCMALRRALDATAFETSISVVNDADAALTAIEHTSYDCI</sequence>
<dbReference type="AlphaFoldDB" id="A0A2W4ZAY8"/>
<proteinExistence type="predicted"/>
<evidence type="ECO:0000313" key="4">
    <source>
        <dbReference type="Proteomes" id="UP000249794"/>
    </source>
</evidence>
<evidence type="ECO:0000259" key="2">
    <source>
        <dbReference type="PROSITE" id="PS50110"/>
    </source>
</evidence>
<dbReference type="InterPro" id="IPR001789">
    <property type="entry name" value="Sig_transdc_resp-reg_receiver"/>
</dbReference>
<evidence type="ECO:0000256" key="1">
    <source>
        <dbReference type="PROSITE-ProRule" id="PRU00169"/>
    </source>
</evidence>
<dbReference type="PROSITE" id="PS00387">
    <property type="entry name" value="PPASE"/>
    <property type="match status" value="1"/>
</dbReference>
<name>A0A2W4ZAY8_9CYAN</name>
<dbReference type="EMBL" id="QBMP01000153">
    <property type="protein sequence ID" value="PZO52108.1"/>
    <property type="molecule type" value="Genomic_DNA"/>
</dbReference>
<dbReference type="SUPFAM" id="SSF52172">
    <property type="entry name" value="CheY-like"/>
    <property type="match status" value="1"/>
</dbReference>
<feature type="non-terminal residue" evidence="3">
    <location>
        <position position="68"/>
    </location>
</feature>
<evidence type="ECO:0000313" key="3">
    <source>
        <dbReference type="EMBL" id="PZO52108.1"/>
    </source>
</evidence>
<comment type="caution">
    <text evidence="1">Lacks conserved residue(s) required for the propagation of feature annotation.</text>
</comment>
<comment type="caution">
    <text evidence="3">The sequence shown here is derived from an EMBL/GenBank/DDBJ whole genome shotgun (WGS) entry which is preliminary data.</text>
</comment>